<protein>
    <submittedName>
        <fullName evidence="1">Uncharacterized protein</fullName>
    </submittedName>
</protein>
<dbReference type="AlphaFoldDB" id="A0A1H8V9D3"/>
<dbReference type="Proteomes" id="UP000199126">
    <property type="component" value="Unassembled WGS sequence"/>
</dbReference>
<accession>A0A1H8V9D3</accession>
<organism evidence="1 2">
    <name type="scientific">Halogranum amylolyticum</name>
    <dbReference type="NCBI Taxonomy" id="660520"/>
    <lineage>
        <taxon>Archaea</taxon>
        <taxon>Methanobacteriati</taxon>
        <taxon>Methanobacteriota</taxon>
        <taxon>Stenosarchaea group</taxon>
        <taxon>Halobacteria</taxon>
        <taxon>Halobacteriales</taxon>
        <taxon>Haloferacaceae</taxon>
    </lineage>
</organism>
<keyword evidence="2" id="KW-1185">Reference proteome</keyword>
<evidence type="ECO:0000313" key="1">
    <source>
        <dbReference type="EMBL" id="SEP11903.1"/>
    </source>
</evidence>
<evidence type="ECO:0000313" key="2">
    <source>
        <dbReference type="Proteomes" id="UP000199126"/>
    </source>
</evidence>
<gene>
    <name evidence="1" type="ORF">SAMN04487948_1153</name>
</gene>
<reference evidence="2" key="1">
    <citation type="submission" date="2016-10" db="EMBL/GenBank/DDBJ databases">
        <authorList>
            <person name="Varghese N."/>
            <person name="Submissions S."/>
        </authorList>
    </citation>
    <scope>NUCLEOTIDE SEQUENCE [LARGE SCALE GENOMIC DNA]</scope>
    <source>
        <strain evidence="2">CGMCC 1.10121</strain>
    </source>
</reference>
<name>A0A1H8V9D3_9EURY</name>
<proteinExistence type="predicted"/>
<dbReference type="EMBL" id="FODV01000015">
    <property type="protein sequence ID" value="SEP11903.1"/>
    <property type="molecule type" value="Genomic_DNA"/>
</dbReference>
<sequence>MTCGAAEGPFADNLVYRFGQWLLCEFPQWLTDFLSIVALSV</sequence>